<dbReference type="GO" id="GO:0004846">
    <property type="term" value="F:urate oxidase activity"/>
    <property type="evidence" value="ECO:0007669"/>
    <property type="project" value="UniProtKB-EC"/>
</dbReference>
<dbReference type="PANTHER" id="PTHR42874">
    <property type="entry name" value="URICASE"/>
    <property type="match status" value="1"/>
</dbReference>
<accession>A0A495J4Y5</accession>
<dbReference type="PANTHER" id="PTHR42874:SF1">
    <property type="entry name" value="URICASE"/>
    <property type="match status" value="1"/>
</dbReference>
<feature type="active site" description="Charge relay system" evidence="6">
    <location>
        <position position="57"/>
    </location>
</feature>
<proteinExistence type="inferred from homology"/>
<dbReference type="OrthoDB" id="9809009at2"/>
<dbReference type="AlphaFoldDB" id="A0A495J4Y5"/>
<comment type="similarity">
    <text evidence="2 5 8">Belongs to the uricase family.</text>
</comment>
<dbReference type="EC" id="1.7.3.3" evidence="5 8"/>
<feature type="binding site" evidence="7">
    <location>
        <position position="57"/>
    </location>
    <ligand>
        <name>O2</name>
        <dbReference type="ChEBI" id="CHEBI:15379"/>
    </ligand>
</feature>
<evidence type="ECO:0000256" key="8">
    <source>
        <dbReference type="RuleBase" id="RU004455"/>
    </source>
</evidence>
<dbReference type="NCBIfam" id="TIGR03383">
    <property type="entry name" value="urate_oxi"/>
    <property type="match status" value="1"/>
</dbReference>
<feature type="binding site" evidence="7">
    <location>
        <position position="158"/>
    </location>
    <ligand>
        <name>urate</name>
        <dbReference type="ChEBI" id="CHEBI:17775"/>
    </ligand>
</feature>
<feature type="binding site" evidence="7">
    <location>
        <position position="58"/>
    </location>
    <ligand>
        <name>urate</name>
        <dbReference type="ChEBI" id="CHEBI:17775"/>
    </ligand>
</feature>
<organism evidence="9 10">
    <name type="scientific">Mucilaginibacter gracilis</name>
    <dbReference type="NCBI Taxonomy" id="423350"/>
    <lineage>
        <taxon>Bacteria</taxon>
        <taxon>Pseudomonadati</taxon>
        <taxon>Bacteroidota</taxon>
        <taxon>Sphingobacteriia</taxon>
        <taxon>Sphingobacteriales</taxon>
        <taxon>Sphingobacteriaceae</taxon>
        <taxon>Mucilaginibacter</taxon>
    </lineage>
</organism>
<sequence length="281" mass="31502">MNIKLGKNAYGKNAVNLSKIIRHADYHEFRQISVSVALEGDFETAHTLGDNSKILATDTQKNTVYVLAKEHFTDGIEDFALYLSAYFLNNNPQVTRTNIEIIEHPYQRMAFNGDTHPHAYIGGGSEKHTTSIVQDADGLVITAGIKDLLILKTTDSGFEGYIKEQYTSLKETADRILATQCQATWTYNSTSLNFTQLFGQIRTTLLKTFAFHKSLSVQQTLYAMGEAVLQTYPEVTEISLVMPNKHHIPFNLDQFGMDNKNEIFIATDEPFGYITGTVVRG</sequence>
<evidence type="ECO:0000313" key="10">
    <source>
        <dbReference type="Proteomes" id="UP000268007"/>
    </source>
</evidence>
<feature type="binding site" evidence="7">
    <location>
        <position position="218"/>
    </location>
    <ligand>
        <name>urate</name>
        <dbReference type="ChEBI" id="CHEBI:17775"/>
    </ligand>
</feature>
<evidence type="ECO:0000256" key="2">
    <source>
        <dbReference type="ARBA" id="ARBA00009760"/>
    </source>
</evidence>
<feature type="active site" description="Charge relay system" evidence="6">
    <location>
        <position position="12"/>
    </location>
</feature>
<comment type="catalytic activity">
    <reaction evidence="5 8">
        <text>urate + O2 + H2O = 5-hydroxyisourate + H2O2</text>
        <dbReference type="Rhea" id="RHEA:21368"/>
        <dbReference type="ChEBI" id="CHEBI:15377"/>
        <dbReference type="ChEBI" id="CHEBI:15379"/>
        <dbReference type="ChEBI" id="CHEBI:16240"/>
        <dbReference type="ChEBI" id="CHEBI:17775"/>
        <dbReference type="ChEBI" id="CHEBI:18072"/>
        <dbReference type="EC" id="1.7.3.3"/>
    </reaction>
</comment>
<dbReference type="InterPro" id="IPR002042">
    <property type="entry name" value="Uricase"/>
</dbReference>
<feature type="binding site" evidence="7">
    <location>
        <position position="244"/>
    </location>
    <ligand>
        <name>urate</name>
        <dbReference type="ChEBI" id="CHEBI:17775"/>
    </ligand>
</feature>
<feature type="binding site" evidence="7">
    <location>
        <position position="244"/>
    </location>
    <ligand>
        <name>5-hydroxyisourate</name>
        <dbReference type="ChEBI" id="CHEBI:18072"/>
    </ligand>
</feature>
<dbReference type="Gene3D" id="3.10.270.10">
    <property type="entry name" value="Urate Oxidase"/>
    <property type="match status" value="1"/>
</dbReference>
<feature type="binding site" evidence="7">
    <location>
        <position position="158"/>
    </location>
    <ligand>
        <name>5-hydroxyisourate</name>
        <dbReference type="ChEBI" id="CHEBI:18072"/>
    </ligand>
</feature>
<evidence type="ECO:0000256" key="6">
    <source>
        <dbReference type="PIRSR" id="PIRSR000241-1"/>
    </source>
</evidence>
<dbReference type="Proteomes" id="UP000268007">
    <property type="component" value="Unassembled WGS sequence"/>
</dbReference>
<dbReference type="PRINTS" id="PR00093">
    <property type="entry name" value="URICASE"/>
</dbReference>
<protein>
    <recommendedName>
        <fullName evidence="5 8">Uricase</fullName>
        <ecNumber evidence="5 8">1.7.3.3</ecNumber>
    </recommendedName>
    <alternativeName>
        <fullName evidence="5">Urate oxidase</fullName>
    </alternativeName>
</protein>
<feature type="binding site" evidence="7">
    <location>
        <position position="218"/>
    </location>
    <ligand>
        <name>5-hydroxyisourate</name>
        <dbReference type="ChEBI" id="CHEBI:18072"/>
    </ligand>
</feature>
<gene>
    <name evidence="9" type="ORF">BDD43_4027</name>
</gene>
<feature type="binding site" evidence="7">
    <location>
        <position position="57"/>
    </location>
    <ligand>
        <name>5-hydroxyisourate</name>
        <dbReference type="ChEBI" id="CHEBI:18072"/>
    </ligand>
</feature>
<evidence type="ECO:0000256" key="4">
    <source>
        <dbReference type="ARBA" id="ARBA00023002"/>
    </source>
</evidence>
<evidence type="ECO:0000256" key="7">
    <source>
        <dbReference type="PIRSR" id="PIRSR000241-2"/>
    </source>
</evidence>
<feature type="binding site" evidence="7">
    <location>
        <position position="175"/>
    </location>
    <ligand>
        <name>5-hydroxyisourate</name>
        <dbReference type="ChEBI" id="CHEBI:18072"/>
    </ligand>
</feature>
<comment type="caution">
    <text evidence="9">The sequence shown here is derived from an EMBL/GenBank/DDBJ whole genome shotgun (WGS) entry which is preliminary data.</text>
</comment>
<dbReference type="Pfam" id="PF01014">
    <property type="entry name" value="Uricase"/>
    <property type="match status" value="2"/>
</dbReference>
<evidence type="ECO:0000313" key="9">
    <source>
        <dbReference type="EMBL" id="RKR83813.1"/>
    </source>
</evidence>
<evidence type="ECO:0000256" key="1">
    <source>
        <dbReference type="ARBA" id="ARBA00004831"/>
    </source>
</evidence>
<feature type="binding site" evidence="7">
    <location>
        <position position="244"/>
    </location>
    <ligand>
        <name>O2</name>
        <dbReference type="ChEBI" id="CHEBI:15379"/>
    </ligand>
</feature>
<dbReference type="GO" id="GO:0019628">
    <property type="term" value="P:urate catabolic process"/>
    <property type="evidence" value="ECO:0007669"/>
    <property type="project" value="UniProtKB-UniPathway"/>
</dbReference>
<name>A0A495J4Y5_9SPHI</name>
<evidence type="ECO:0000256" key="5">
    <source>
        <dbReference type="PIRNR" id="PIRNR000241"/>
    </source>
</evidence>
<dbReference type="UniPathway" id="UPA00394">
    <property type="reaction ID" value="UER00650"/>
</dbReference>
<reference evidence="9 10" key="1">
    <citation type="submission" date="2018-10" db="EMBL/GenBank/DDBJ databases">
        <title>Genomic Encyclopedia of Archaeal and Bacterial Type Strains, Phase II (KMG-II): from individual species to whole genera.</title>
        <authorList>
            <person name="Goeker M."/>
        </authorList>
    </citation>
    <scope>NUCLEOTIDE SEQUENCE [LARGE SCALE GENOMIC DNA]</scope>
    <source>
        <strain evidence="9 10">DSM 18602</strain>
    </source>
</reference>
<feature type="binding site" evidence="7">
    <location>
        <position position="57"/>
    </location>
    <ligand>
        <name>urate</name>
        <dbReference type="ChEBI" id="CHEBI:17775"/>
    </ligand>
</feature>
<evidence type="ECO:0000256" key="3">
    <source>
        <dbReference type="ARBA" id="ARBA00022631"/>
    </source>
</evidence>
<feature type="active site" description="Charge relay system" evidence="6">
    <location>
        <position position="246"/>
    </location>
</feature>
<dbReference type="GO" id="GO:0006144">
    <property type="term" value="P:purine nucleobase metabolic process"/>
    <property type="evidence" value="ECO:0007669"/>
    <property type="project" value="UniProtKB-KW"/>
</dbReference>
<dbReference type="EMBL" id="RBKU01000001">
    <property type="protein sequence ID" value="RKR83813.1"/>
    <property type="molecule type" value="Genomic_DNA"/>
</dbReference>
<dbReference type="RefSeq" id="WP_121199269.1">
    <property type="nucleotide sequence ID" value="NZ_RBKU01000001.1"/>
</dbReference>
<keyword evidence="3 5" id="KW-0659">Purine metabolism</keyword>
<dbReference type="PIRSF" id="PIRSF000241">
    <property type="entry name" value="Urate_oxidase"/>
    <property type="match status" value="1"/>
</dbReference>
<feature type="binding site" evidence="7">
    <location>
        <position position="175"/>
    </location>
    <ligand>
        <name>urate</name>
        <dbReference type="ChEBI" id="CHEBI:17775"/>
    </ligand>
</feature>
<dbReference type="SUPFAM" id="SSF55620">
    <property type="entry name" value="Tetrahydrobiopterin biosynthesis enzymes-like"/>
    <property type="match status" value="2"/>
</dbReference>
<comment type="pathway">
    <text evidence="1 5">Purine metabolism; urate degradation; (S)-allantoin from urate: step 1/3.</text>
</comment>
<keyword evidence="4 5" id="KW-0560">Oxidoreductase</keyword>
<feature type="binding site" evidence="7">
    <location>
        <position position="217"/>
    </location>
    <ligand>
        <name>urate</name>
        <dbReference type="ChEBI" id="CHEBI:17775"/>
    </ligand>
</feature>
<feature type="binding site" evidence="7">
    <location>
        <position position="217"/>
    </location>
    <ligand>
        <name>5-hydroxyisourate</name>
        <dbReference type="ChEBI" id="CHEBI:18072"/>
    </ligand>
</feature>
<comment type="function">
    <text evidence="5 8">Catalyzes the oxidation of uric acid to 5-hydroxyisourate, which is further processed to form (S)-allantoin.</text>
</comment>
<keyword evidence="10" id="KW-1185">Reference proteome</keyword>